<dbReference type="RefSeq" id="WP_422665315.1">
    <property type="nucleotide sequence ID" value="NZ_CAJSLV010000081.1"/>
</dbReference>
<evidence type="ECO:0000256" key="9">
    <source>
        <dbReference type="ARBA" id="ARBA00023065"/>
    </source>
</evidence>
<keyword evidence="3 12" id="KW-0813">Transport</keyword>
<evidence type="ECO:0000256" key="13">
    <source>
        <dbReference type="SAM" id="MobiDB-lite"/>
    </source>
</evidence>
<keyword evidence="8 12" id="KW-0915">Sodium</keyword>
<keyword evidence="6 12" id="KW-0812">Transmembrane</keyword>
<comment type="similarity">
    <text evidence="2">In the N-terminal section; belongs to the NhaA Na(+)/H(+) (TC 2.A.33) antiporter family.</text>
</comment>
<keyword evidence="5 12" id="KW-1003">Cell membrane</keyword>
<comment type="similarity">
    <text evidence="12">Belongs to the NhaA Na(+)/H(+) (TC 2.A.33) antiporter family.</text>
</comment>
<accession>A0A9W4DSK4</accession>
<evidence type="ECO:0000256" key="5">
    <source>
        <dbReference type="ARBA" id="ARBA00022475"/>
    </source>
</evidence>
<keyword evidence="7 12" id="KW-1133">Transmembrane helix</keyword>
<evidence type="ECO:0000256" key="6">
    <source>
        <dbReference type="ARBA" id="ARBA00022692"/>
    </source>
</evidence>
<keyword evidence="9 12" id="KW-0406">Ion transport</keyword>
<dbReference type="GO" id="GO:0015385">
    <property type="term" value="F:sodium:proton antiporter activity"/>
    <property type="evidence" value="ECO:0007669"/>
    <property type="project" value="UniProtKB-UniRule"/>
</dbReference>
<comment type="subcellular location">
    <subcellularLocation>
        <location evidence="1">Cell inner membrane</location>
        <topology evidence="1">Multi-pass membrane protein</topology>
    </subcellularLocation>
    <subcellularLocation>
        <location evidence="12">Cell membrane</location>
        <topology evidence="12">Multi-pass membrane protein</topology>
    </subcellularLocation>
</comment>
<evidence type="ECO:0000256" key="11">
    <source>
        <dbReference type="ARBA" id="ARBA00023201"/>
    </source>
</evidence>
<dbReference type="PANTHER" id="PTHR30341">
    <property type="entry name" value="SODIUM ION/PROTON ANTIPORTER NHAA-RELATED"/>
    <property type="match status" value="1"/>
</dbReference>
<feature type="transmembrane region" description="Helical" evidence="12">
    <location>
        <begin position="141"/>
        <end position="159"/>
    </location>
</feature>
<gene>
    <name evidence="12 15" type="primary">nhaA</name>
    <name evidence="15" type="ORF">SCOCK_50006</name>
</gene>
<dbReference type="EMBL" id="CAJSLV010000081">
    <property type="protein sequence ID" value="CAG6396957.1"/>
    <property type="molecule type" value="Genomic_DNA"/>
</dbReference>
<dbReference type="HAMAP" id="MF_01844">
    <property type="entry name" value="NhaA"/>
    <property type="match status" value="1"/>
</dbReference>
<keyword evidence="10 12" id="KW-0472">Membrane</keyword>
<dbReference type="Pfam" id="PF13462">
    <property type="entry name" value="Thioredoxin_4"/>
    <property type="match status" value="1"/>
</dbReference>
<reference evidence="15" key="1">
    <citation type="submission" date="2021-05" db="EMBL/GenBank/DDBJ databases">
        <authorList>
            <person name="Arsene-Ploetze F."/>
        </authorList>
    </citation>
    <scope>NUCLEOTIDE SEQUENCE</scope>
    <source>
        <strain evidence="15">DSM 42138</strain>
    </source>
</reference>
<dbReference type="GO" id="GO:0006885">
    <property type="term" value="P:regulation of pH"/>
    <property type="evidence" value="ECO:0007669"/>
    <property type="project" value="UniProtKB-UniRule"/>
</dbReference>
<sequence length="635" mass="67986">MFRGFATPLTGRTERERSGTSSPWAYIRTETGSAAVLLAATLAALVWVNIAPGSYASVWETHLSVRLGSHAIDMDLREWVNSGLMTLFFLVVGLEARREFDMGELRDRRRIPLPLLAGICGMVVPVAIYLAVNAGSSSAHGWGAAMSTDTAFALGMLALLGSRFPRRLHTFILTVAVVDDFVALAVIAVAYSEHLSWTPLLIGLGVLLATALVRRTGTRRGPVYAVLAIVAWGAFLQSGVDPVVVGLIIGMLSYAYPASRDALERASGLFRSFREQPTPDLEREARQGIASALSPNDRLQRLYHPWTSYVIVPLFALANAGIEINGSLLSSAFTSPITLGILLGYGLGKPIAVVGASLLATRLSGGRMRPPVGWGAVVGGGTIAGIGFTVSLLIATLAFDGRELDQAKIGVLSAVVFAMLATSLVALVMSRLPRERRALALLGTAESVVDLAEPVDPDRDHVRGPMDAPVTVVEYGDFECPYCGQAEPVVRALLADFGDVRYVWRHLPLTDVHPNAQLAAEAAEVAGLQGAFWNMRDLLFENQDRLGVKDLLAHAEELSLDLHAFREALRGRKGAARVERDVESADLSGVSGTPTFFINGRRHQGAYDIQTLSAAVVAARDRAVLIDGANPGKAR</sequence>
<evidence type="ECO:0000256" key="2">
    <source>
        <dbReference type="ARBA" id="ARBA00007006"/>
    </source>
</evidence>
<evidence type="ECO:0000313" key="15">
    <source>
        <dbReference type="EMBL" id="CAG6396957.1"/>
    </source>
</evidence>
<evidence type="ECO:0000256" key="12">
    <source>
        <dbReference type="HAMAP-Rule" id="MF_01844"/>
    </source>
</evidence>
<evidence type="ECO:0000256" key="1">
    <source>
        <dbReference type="ARBA" id="ARBA00004429"/>
    </source>
</evidence>
<evidence type="ECO:0000259" key="14">
    <source>
        <dbReference type="PROSITE" id="PS51352"/>
    </source>
</evidence>
<feature type="transmembrane region" description="Helical" evidence="12">
    <location>
        <begin position="337"/>
        <end position="360"/>
    </location>
</feature>
<feature type="domain" description="Thioredoxin" evidence="14">
    <location>
        <begin position="440"/>
        <end position="621"/>
    </location>
</feature>
<dbReference type="InterPro" id="IPR036249">
    <property type="entry name" value="Thioredoxin-like_sf"/>
</dbReference>
<dbReference type="GO" id="GO:0005886">
    <property type="term" value="C:plasma membrane"/>
    <property type="evidence" value="ECO:0007669"/>
    <property type="project" value="UniProtKB-SubCell"/>
</dbReference>
<evidence type="ECO:0000256" key="3">
    <source>
        <dbReference type="ARBA" id="ARBA00022448"/>
    </source>
</evidence>
<feature type="transmembrane region" description="Helical" evidence="12">
    <location>
        <begin position="372"/>
        <end position="397"/>
    </location>
</feature>
<dbReference type="PROSITE" id="PS51352">
    <property type="entry name" value="THIOREDOXIN_2"/>
    <property type="match status" value="1"/>
</dbReference>
<dbReference type="Gene3D" id="1.20.1530.10">
    <property type="entry name" value="Na+/H+ antiporter like domain"/>
    <property type="match status" value="1"/>
</dbReference>
<dbReference type="PANTHER" id="PTHR30341:SF0">
    <property type="entry name" value="NA(+)_H(+) ANTIPORTER NHAA"/>
    <property type="match status" value="1"/>
</dbReference>
<dbReference type="InterPro" id="IPR004670">
    <property type="entry name" value="NhaA"/>
</dbReference>
<dbReference type="InterPro" id="IPR012336">
    <property type="entry name" value="Thioredoxin-like_fold"/>
</dbReference>
<comment type="caution">
    <text evidence="15">The sequence shown here is derived from an EMBL/GenBank/DDBJ whole genome shotgun (WGS) entry which is preliminary data.</text>
</comment>
<comment type="catalytic activity">
    <reaction evidence="12">
        <text>Na(+)(in) + 2 H(+)(out) = Na(+)(out) + 2 H(+)(in)</text>
        <dbReference type="Rhea" id="RHEA:29251"/>
        <dbReference type="ChEBI" id="CHEBI:15378"/>
        <dbReference type="ChEBI" id="CHEBI:29101"/>
    </reaction>
</comment>
<dbReference type="Pfam" id="PF06965">
    <property type="entry name" value="Na_H_antiport_1"/>
    <property type="match status" value="1"/>
</dbReference>
<dbReference type="Proteomes" id="UP001152519">
    <property type="component" value="Unassembled WGS sequence"/>
</dbReference>
<keyword evidence="11 12" id="KW-0739">Sodium transport</keyword>
<evidence type="ECO:0000256" key="4">
    <source>
        <dbReference type="ARBA" id="ARBA00022449"/>
    </source>
</evidence>
<evidence type="ECO:0000256" key="8">
    <source>
        <dbReference type="ARBA" id="ARBA00023053"/>
    </source>
</evidence>
<dbReference type="SUPFAM" id="SSF52833">
    <property type="entry name" value="Thioredoxin-like"/>
    <property type="match status" value="1"/>
</dbReference>
<organism evidence="15 16">
    <name type="scientific">Actinacidiphila cocklensis</name>
    <dbReference type="NCBI Taxonomy" id="887465"/>
    <lineage>
        <taxon>Bacteria</taxon>
        <taxon>Bacillati</taxon>
        <taxon>Actinomycetota</taxon>
        <taxon>Actinomycetes</taxon>
        <taxon>Kitasatosporales</taxon>
        <taxon>Streptomycetaceae</taxon>
        <taxon>Actinacidiphila</taxon>
    </lineage>
</organism>
<proteinExistence type="inferred from homology"/>
<feature type="transmembrane region" description="Helical" evidence="12">
    <location>
        <begin position="409"/>
        <end position="429"/>
    </location>
</feature>
<feature type="transmembrane region" description="Helical" evidence="12">
    <location>
        <begin position="34"/>
        <end position="56"/>
    </location>
</feature>
<dbReference type="InterPro" id="IPR013766">
    <property type="entry name" value="Thioredoxin_domain"/>
</dbReference>
<evidence type="ECO:0000256" key="10">
    <source>
        <dbReference type="ARBA" id="ARBA00023136"/>
    </source>
</evidence>
<feature type="region of interest" description="Disordered" evidence="13">
    <location>
        <begin position="1"/>
        <end position="21"/>
    </location>
</feature>
<feature type="transmembrane region" description="Helical" evidence="12">
    <location>
        <begin position="171"/>
        <end position="191"/>
    </location>
</feature>
<evidence type="ECO:0000313" key="16">
    <source>
        <dbReference type="Proteomes" id="UP001152519"/>
    </source>
</evidence>
<dbReference type="AlphaFoldDB" id="A0A9W4DSK4"/>
<keyword evidence="16" id="KW-1185">Reference proteome</keyword>
<feature type="transmembrane region" description="Helical" evidence="12">
    <location>
        <begin position="76"/>
        <end position="94"/>
    </location>
</feature>
<feature type="transmembrane region" description="Helical" evidence="12">
    <location>
        <begin position="225"/>
        <end position="256"/>
    </location>
</feature>
<feature type="transmembrane region" description="Helical" evidence="12">
    <location>
        <begin position="115"/>
        <end position="135"/>
    </location>
</feature>
<dbReference type="Gene3D" id="3.40.30.10">
    <property type="entry name" value="Glutaredoxin"/>
    <property type="match status" value="1"/>
</dbReference>
<comment type="function">
    <text evidence="12">Na(+)/H(+) antiporter that extrudes sodium in exchange for external protons.</text>
</comment>
<dbReference type="InterPro" id="IPR023171">
    <property type="entry name" value="Na/H_antiporter_dom_sf"/>
</dbReference>
<keyword evidence="4 12" id="KW-0050">Antiport</keyword>
<evidence type="ECO:0000256" key="7">
    <source>
        <dbReference type="ARBA" id="ARBA00022989"/>
    </source>
</evidence>
<feature type="transmembrane region" description="Helical" evidence="12">
    <location>
        <begin position="197"/>
        <end position="213"/>
    </location>
</feature>
<name>A0A9W4DSK4_9ACTN</name>
<protein>
    <recommendedName>
        <fullName evidence="12">Na(+)/H(+) antiporter NhaA</fullName>
    </recommendedName>
    <alternativeName>
        <fullName evidence="12">Sodium/proton antiporter NhaA</fullName>
    </alternativeName>
</protein>
<dbReference type="NCBIfam" id="TIGR00773">
    <property type="entry name" value="NhaA"/>
    <property type="match status" value="1"/>
</dbReference>